<name>A0ABR7T4U7_HELCL</name>
<evidence type="ECO:0000256" key="1">
    <source>
        <dbReference type="ARBA" id="ARBA00005278"/>
    </source>
</evidence>
<evidence type="ECO:0000313" key="4">
    <source>
        <dbReference type="EMBL" id="MBC9785809.1"/>
    </source>
</evidence>
<sequence>MRKSGPTSTTEKPTSAQGQKFNCSLGSNLKVIKKVLQNDGLVIYRKIRLATTPLRHCYVIYVDGMVNGDLLNENILRHLLNYDVRVPAQVPKMSFSDVLMNRVLSTGSVQKDGSIDSAIQSLLYGNVLVLVDGIPYAFVIDAKGWEIRSISDPETERVVRGPREGFIENILTNLTMIRRKMINPDLKMVFREIGTRTRTKICIVYVEGIARPEILEEVYRRLDKVQLDGVLEPEYIIEFIRDAPLSLFETIGTTERPDTAVGKLLEGRIVIMVDGSPFAITLPYLFLEYFQANKDYYDNFFYSSANRLLRYISFFLTTSTPAIYVSLVNFHQEMIPTRLLVSIAAAKEGVPFPAAIEAFIMLMAFQLLREAGVRLPSPVGQAVSIVGALILGEAAVTAKIISAPMVIVVALTGISGFIVPEMPGVSFFLSLFFLFACSFIGFFGYIFAVIAVTIHITSLRSFGMSYLSNLTSIHLQELKDTAVRAPWWWMTYRPRLLSRDKRRLADPGRTEL</sequence>
<evidence type="ECO:0000313" key="5">
    <source>
        <dbReference type="Proteomes" id="UP000617402"/>
    </source>
</evidence>
<keyword evidence="5" id="KW-1185">Reference proteome</keyword>
<keyword evidence="3" id="KW-1133">Transmembrane helix</keyword>
<proteinExistence type="inferred from homology"/>
<feature type="transmembrane region" description="Helical" evidence="3">
    <location>
        <begin position="425"/>
        <end position="454"/>
    </location>
</feature>
<evidence type="ECO:0000256" key="2">
    <source>
        <dbReference type="ARBA" id="ARBA00023136"/>
    </source>
</evidence>
<dbReference type="PIRSF" id="PIRSF005690">
    <property type="entry name" value="GerBA"/>
    <property type="match status" value="1"/>
</dbReference>
<dbReference type="Proteomes" id="UP000617402">
    <property type="component" value="Unassembled WGS sequence"/>
</dbReference>
<organism evidence="4 5">
    <name type="scientific">Heliobacterium chlorum</name>
    <dbReference type="NCBI Taxonomy" id="2698"/>
    <lineage>
        <taxon>Bacteria</taxon>
        <taxon>Bacillati</taxon>
        <taxon>Bacillota</taxon>
        <taxon>Clostridia</taxon>
        <taxon>Eubacteriales</taxon>
        <taxon>Heliobacteriaceae</taxon>
        <taxon>Heliobacterium</taxon>
    </lineage>
</organism>
<feature type="transmembrane region" description="Helical" evidence="3">
    <location>
        <begin position="308"/>
        <end position="330"/>
    </location>
</feature>
<dbReference type="InterPro" id="IPR050768">
    <property type="entry name" value="UPF0353/GerABKA_families"/>
</dbReference>
<gene>
    <name evidence="4" type="ORF">H1S01_15090</name>
</gene>
<comment type="similarity">
    <text evidence="1">Belongs to the GerABKA family.</text>
</comment>
<evidence type="ECO:0000256" key="3">
    <source>
        <dbReference type="SAM" id="Phobius"/>
    </source>
</evidence>
<dbReference type="PANTHER" id="PTHR22550">
    <property type="entry name" value="SPORE GERMINATION PROTEIN"/>
    <property type="match status" value="1"/>
</dbReference>
<comment type="caution">
    <text evidence="4">The sequence shown here is derived from an EMBL/GenBank/DDBJ whole genome shotgun (WGS) entry which is preliminary data.</text>
</comment>
<keyword evidence="3" id="KW-0812">Transmembrane</keyword>
<keyword evidence="2 3" id="KW-0472">Membrane</keyword>
<dbReference type="EMBL" id="JACVHF010000019">
    <property type="protein sequence ID" value="MBC9785809.1"/>
    <property type="molecule type" value="Genomic_DNA"/>
</dbReference>
<feature type="transmembrane region" description="Helical" evidence="3">
    <location>
        <begin position="400"/>
        <end position="419"/>
    </location>
</feature>
<accession>A0ABR7T4U7</accession>
<dbReference type="Pfam" id="PF03323">
    <property type="entry name" value="GerA"/>
    <property type="match status" value="1"/>
</dbReference>
<feature type="transmembrane region" description="Helical" evidence="3">
    <location>
        <begin position="269"/>
        <end position="287"/>
    </location>
</feature>
<dbReference type="PANTHER" id="PTHR22550:SF5">
    <property type="entry name" value="LEUCINE ZIPPER PROTEIN 4"/>
    <property type="match status" value="1"/>
</dbReference>
<dbReference type="InterPro" id="IPR004995">
    <property type="entry name" value="Spore_Ger"/>
</dbReference>
<protein>
    <submittedName>
        <fullName evidence="4">Spore germination protein</fullName>
    </submittedName>
</protein>
<reference evidence="4 5" key="1">
    <citation type="submission" date="2020-07" db="EMBL/GenBank/DDBJ databases">
        <title>Draft whole-genome sequence of Heliobacterium chlorum DSM 3682, type strain.</title>
        <authorList>
            <person name="Kyndt J.A."/>
            <person name="Meyer T.E."/>
            <person name="Imhoff J.F."/>
        </authorList>
    </citation>
    <scope>NUCLEOTIDE SEQUENCE [LARGE SCALE GENOMIC DNA]</scope>
    <source>
        <strain evidence="4 5">DSM 3682</strain>
    </source>
</reference>